<dbReference type="PANTHER" id="PTHR31528:SF3">
    <property type="entry name" value="THIAMINE BIOSYNTHESIS PROTEIN HI_0357-RELATED"/>
    <property type="match status" value="1"/>
</dbReference>
<sequence length="374" mass="40437">MPRRWYHDQGMMMASVADSVSLTLFPFIVSVVMTALQFLRVSLLSFVTACVAVGCIGCGRSTAPSGDGGANSGSGGSRAAVAVQLNWFPESEHGGVYQAKSDGTYDKAELNVEIRPGGRATPIGPELELERCQFAFANADDVVLFRQQGMDVVAVLAALQDHPRCILVRADSGVNEFKDLVGKTFQRQNGRAYVEFMRSKGLLEGVNEVPYHGSVASLIADPNIVVQAYSFAEPLLAQQQGVDVRTLMVSDLGFNPYSSVLVTTGKLIREQPELVRSFVTATRQGWQNYLESPERGNEAILAANDHGMTAEALAFGAEQMKPLAMPNGMSPTEVGQMSAQRWQTLVNQMAELGLVDPKTVTPESCFTNEFLSGE</sequence>
<accession>A0A5C6B7V8</accession>
<dbReference type="InterPro" id="IPR015168">
    <property type="entry name" value="SsuA/THI5"/>
</dbReference>
<proteinExistence type="predicted"/>
<keyword evidence="1" id="KW-1133">Transmembrane helix</keyword>
<dbReference type="PANTHER" id="PTHR31528">
    <property type="entry name" value="4-AMINO-5-HYDROXYMETHYL-2-METHYLPYRIMIDINE PHOSPHATE SYNTHASE THI11-RELATED"/>
    <property type="match status" value="1"/>
</dbReference>
<evidence type="ECO:0000313" key="3">
    <source>
        <dbReference type="EMBL" id="TWU07692.1"/>
    </source>
</evidence>
<feature type="domain" description="SsuA/THI5-like" evidence="2">
    <location>
        <begin position="91"/>
        <end position="295"/>
    </location>
</feature>
<reference evidence="3 4" key="1">
    <citation type="submission" date="2019-02" db="EMBL/GenBank/DDBJ databases">
        <title>Deep-cultivation of Planctomycetes and their phenomic and genomic characterization uncovers novel biology.</title>
        <authorList>
            <person name="Wiegand S."/>
            <person name="Jogler M."/>
            <person name="Boedeker C."/>
            <person name="Pinto D."/>
            <person name="Vollmers J."/>
            <person name="Rivas-Marin E."/>
            <person name="Kohn T."/>
            <person name="Peeters S.H."/>
            <person name="Heuer A."/>
            <person name="Rast P."/>
            <person name="Oberbeckmann S."/>
            <person name="Bunk B."/>
            <person name="Jeske O."/>
            <person name="Meyerdierks A."/>
            <person name="Storesund J.E."/>
            <person name="Kallscheuer N."/>
            <person name="Luecker S."/>
            <person name="Lage O.M."/>
            <person name="Pohl T."/>
            <person name="Merkel B.J."/>
            <person name="Hornburger P."/>
            <person name="Mueller R.-W."/>
            <person name="Bruemmer F."/>
            <person name="Labrenz M."/>
            <person name="Spormann A.M."/>
            <person name="Op Den Camp H."/>
            <person name="Overmann J."/>
            <person name="Amann R."/>
            <person name="Jetten M.S.M."/>
            <person name="Mascher T."/>
            <person name="Medema M.H."/>
            <person name="Devos D.P."/>
            <person name="Kaster A.-K."/>
            <person name="Ovreas L."/>
            <person name="Rohde M."/>
            <person name="Galperin M.Y."/>
            <person name="Jogler C."/>
        </authorList>
    </citation>
    <scope>NUCLEOTIDE SEQUENCE [LARGE SCALE GENOMIC DNA]</scope>
    <source>
        <strain evidence="3 4">Pla52n</strain>
    </source>
</reference>
<protein>
    <submittedName>
        <fullName evidence="3">NMT1/THI5 like protein</fullName>
    </submittedName>
</protein>
<feature type="transmembrane region" description="Helical" evidence="1">
    <location>
        <begin position="20"/>
        <end position="39"/>
    </location>
</feature>
<dbReference type="Proteomes" id="UP000320176">
    <property type="component" value="Unassembled WGS sequence"/>
</dbReference>
<dbReference type="Gene3D" id="3.40.190.10">
    <property type="entry name" value="Periplasmic binding protein-like II"/>
    <property type="match status" value="2"/>
</dbReference>
<organism evidence="3 4">
    <name type="scientific">Stieleria varia</name>
    <dbReference type="NCBI Taxonomy" id="2528005"/>
    <lineage>
        <taxon>Bacteria</taxon>
        <taxon>Pseudomonadati</taxon>
        <taxon>Planctomycetota</taxon>
        <taxon>Planctomycetia</taxon>
        <taxon>Pirellulales</taxon>
        <taxon>Pirellulaceae</taxon>
        <taxon>Stieleria</taxon>
    </lineage>
</organism>
<keyword evidence="1" id="KW-0812">Transmembrane</keyword>
<evidence type="ECO:0000259" key="2">
    <source>
        <dbReference type="Pfam" id="PF09084"/>
    </source>
</evidence>
<evidence type="ECO:0000313" key="4">
    <source>
        <dbReference type="Proteomes" id="UP000320176"/>
    </source>
</evidence>
<dbReference type="Pfam" id="PF09084">
    <property type="entry name" value="NMT1"/>
    <property type="match status" value="1"/>
</dbReference>
<dbReference type="SUPFAM" id="SSF53850">
    <property type="entry name" value="Periplasmic binding protein-like II"/>
    <property type="match status" value="1"/>
</dbReference>
<evidence type="ECO:0000256" key="1">
    <source>
        <dbReference type="SAM" id="Phobius"/>
    </source>
</evidence>
<dbReference type="RefSeq" id="WP_231741583.1">
    <property type="nucleotide sequence ID" value="NZ_CP151726.1"/>
</dbReference>
<dbReference type="GO" id="GO:0009228">
    <property type="term" value="P:thiamine biosynthetic process"/>
    <property type="evidence" value="ECO:0007669"/>
    <property type="project" value="InterPro"/>
</dbReference>
<dbReference type="InterPro" id="IPR027939">
    <property type="entry name" value="NMT1/THI5"/>
</dbReference>
<comment type="caution">
    <text evidence="3">The sequence shown here is derived from an EMBL/GenBank/DDBJ whole genome shotgun (WGS) entry which is preliminary data.</text>
</comment>
<dbReference type="AlphaFoldDB" id="A0A5C6B7V8"/>
<name>A0A5C6B7V8_9BACT</name>
<keyword evidence="1" id="KW-0472">Membrane</keyword>
<gene>
    <name evidence="3" type="ORF">Pla52n_02650</name>
</gene>
<keyword evidence="4" id="KW-1185">Reference proteome</keyword>
<dbReference type="EMBL" id="SJPN01000001">
    <property type="protein sequence ID" value="TWU07692.1"/>
    <property type="molecule type" value="Genomic_DNA"/>
</dbReference>